<evidence type="ECO:0000256" key="3">
    <source>
        <dbReference type="ARBA" id="ARBA00023134"/>
    </source>
</evidence>
<name>A0A7C9ANB7_OPUST</name>
<dbReference type="Gene3D" id="1.20.1000.10">
    <property type="entry name" value="Guanylate-binding protein, C-terminal domain"/>
    <property type="match status" value="1"/>
</dbReference>
<evidence type="ECO:0000256" key="4">
    <source>
        <dbReference type="PROSITE-ProRule" id="PRU01052"/>
    </source>
</evidence>
<reference evidence="8" key="2">
    <citation type="submission" date="2020-07" db="EMBL/GenBank/DDBJ databases">
        <authorList>
            <person name="Vera ALvarez R."/>
            <person name="Arias-Moreno D.M."/>
            <person name="Jimenez-Jacinto V."/>
            <person name="Jimenez-Bremont J.F."/>
            <person name="Swaminathan K."/>
            <person name="Moose S.P."/>
            <person name="Guerrero-Gonzalez M.L."/>
            <person name="Marino-Ramirez L."/>
            <person name="Landsman D."/>
            <person name="Rodriguez-Kessler M."/>
            <person name="Delgado-Sanchez P."/>
        </authorList>
    </citation>
    <scope>NUCLEOTIDE SEQUENCE</scope>
    <source>
        <tissue evidence="8">Cladode</tissue>
    </source>
</reference>
<dbReference type="PROSITE" id="PS51715">
    <property type="entry name" value="G_GB1_RHD3"/>
    <property type="match status" value="1"/>
</dbReference>
<keyword evidence="5" id="KW-1133">Transmembrane helix</keyword>
<keyword evidence="1" id="KW-0547">Nucleotide-binding</keyword>
<dbReference type="FunFam" id="3.40.50.300:FF:001063">
    <property type="entry name" value="Guanylate-binding family protein"/>
    <property type="match status" value="1"/>
</dbReference>
<dbReference type="CDD" id="cd01851">
    <property type="entry name" value="GBP"/>
    <property type="match status" value="1"/>
</dbReference>
<feature type="signal peptide" evidence="6">
    <location>
        <begin position="1"/>
        <end position="20"/>
    </location>
</feature>
<sequence length="606" mass="69157">MVILMKILNWVSAVIVLSSALTLGSSSTEDFHQAFPIVEPDPGHTRLRLSREGLEAIQRIDSPIAAVAVIGPYRSGKSFLLNQLLSLSCNEGFGVGHMRDTKTKGIWVWGTPIEVNIDGVKTSVLYLDTEGFESIGKSNVYDDRIFALATVMSSVLIYNLPETVREADISRLSFAVELAEEFYGRIKGEDVAFEPAKLLWLIQRDFLQGKSVQQMVNEALQRVPNQNGDKDIDQVNQIRESLAIMGNNSTAFSLPQPHLLRTKLCDMNDTELDPAYVKKREELKGLVTSIVHPKIVQGKMLNGKEFVSFLEQIIEALNKGEIPSTGSLVEVFNKGVLERCLKLYNERMSMLTLPLAEESIQQAHDEARSAAMTVFDKQHFGRHHAKKSIEQLDEEIQKLHRNFMLANEYQSSKLCETLYTSCEDKMDQLQALRLPSMAKFNAGFHQCNQSFQQDCVGPSKANYELRMTKMLGKSKSFFIKEYNNRLFNWLVAFSLVMVVIGRFIIKFILIELGAWIMFIFLETYTRMFWSAESLYYNPVWHVIVGTWETVVYNPIVDLDRWAIPICIMASLIVLYWRCYGRKKYGSPWLLPLYNSHKNSSHRPRTD</sequence>
<keyword evidence="5" id="KW-0472">Membrane</keyword>
<reference evidence="8" key="1">
    <citation type="journal article" date="2013" name="J. Plant Res.">
        <title>Effect of fungi and light on seed germination of three Opuntia species from semiarid lands of central Mexico.</title>
        <authorList>
            <person name="Delgado-Sanchez P."/>
            <person name="Jimenez-Bremont J.F."/>
            <person name="Guerrero-Gonzalez Mde L."/>
            <person name="Flores J."/>
        </authorList>
    </citation>
    <scope>NUCLEOTIDE SEQUENCE</scope>
    <source>
        <tissue evidence="8">Cladode</tissue>
    </source>
</reference>
<dbReference type="Pfam" id="PF02263">
    <property type="entry name" value="GBP"/>
    <property type="match status" value="1"/>
</dbReference>
<dbReference type="FunFam" id="1.20.1000.10:FF:000002">
    <property type="entry name" value="Guanylate-binding family protein"/>
    <property type="match status" value="1"/>
</dbReference>
<evidence type="ECO:0000256" key="5">
    <source>
        <dbReference type="SAM" id="Phobius"/>
    </source>
</evidence>
<feature type="transmembrane region" description="Helical" evidence="5">
    <location>
        <begin position="512"/>
        <end position="529"/>
    </location>
</feature>
<feature type="chain" id="PRO_5027901415" description="GB1/RHD3-type G domain-containing protein" evidence="6">
    <location>
        <begin position="21"/>
        <end position="606"/>
    </location>
</feature>
<dbReference type="Pfam" id="PF02841">
    <property type="entry name" value="GBP_C"/>
    <property type="match status" value="1"/>
</dbReference>
<feature type="domain" description="GB1/RHD3-type G" evidence="7">
    <location>
        <begin position="61"/>
        <end position="181"/>
    </location>
</feature>
<keyword evidence="6" id="KW-0732">Signal</keyword>
<protein>
    <recommendedName>
        <fullName evidence="7">GB1/RHD3-type G domain-containing protein</fullName>
    </recommendedName>
</protein>
<dbReference type="InterPro" id="IPR030386">
    <property type="entry name" value="G_GB1_RHD3_dom"/>
</dbReference>
<evidence type="ECO:0000259" key="7">
    <source>
        <dbReference type="PROSITE" id="PS51715"/>
    </source>
</evidence>
<dbReference type="InterPro" id="IPR036543">
    <property type="entry name" value="Guanylate-bd_C_sf"/>
</dbReference>
<dbReference type="InterPro" id="IPR003191">
    <property type="entry name" value="Guanylate-bd/ATL_C"/>
</dbReference>
<dbReference type="GO" id="GO:0003924">
    <property type="term" value="F:GTPase activity"/>
    <property type="evidence" value="ECO:0007669"/>
    <property type="project" value="InterPro"/>
</dbReference>
<evidence type="ECO:0000313" key="8">
    <source>
        <dbReference type="EMBL" id="MBA4669955.1"/>
    </source>
</evidence>
<feature type="transmembrane region" description="Helical" evidence="5">
    <location>
        <begin position="561"/>
        <end position="579"/>
    </location>
</feature>
<proteinExistence type="inferred from homology"/>
<dbReference type="PANTHER" id="PTHR10751">
    <property type="entry name" value="GUANYLATE BINDING PROTEIN"/>
    <property type="match status" value="1"/>
</dbReference>
<dbReference type="EMBL" id="GISG01245675">
    <property type="protein sequence ID" value="MBA4669955.1"/>
    <property type="molecule type" value="Transcribed_RNA"/>
</dbReference>
<keyword evidence="5" id="KW-0812">Transmembrane</keyword>
<dbReference type="Gene3D" id="3.40.50.300">
    <property type="entry name" value="P-loop containing nucleotide triphosphate hydrolases"/>
    <property type="match status" value="1"/>
</dbReference>
<keyword evidence="3" id="KW-0342">GTP-binding</keyword>
<evidence type="ECO:0000256" key="6">
    <source>
        <dbReference type="SAM" id="SignalP"/>
    </source>
</evidence>
<dbReference type="InterPro" id="IPR027417">
    <property type="entry name" value="P-loop_NTPase"/>
</dbReference>
<dbReference type="InterPro" id="IPR015894">
    <property type="entry name" value="Guanylate-bd_N"/>
</dbReference>
<dbReference type="SUPFAM" id="SSF48340">
    <property type="entry name" value="Interferon-induced guanylate-binding protein 1 (GBP1), C-terminal domain"/>
    <property type="match status" value="1"/>
</dbReference>
<feature type="transmembrane region" description="Helical" evidence="5">
    <location>
        <begin position="486"/>
        <end position="505"/>
    </location>
</feature>
<evidence type="ECO:0000256" key="2">
    <source>
        <dbReference type="ARBA" id="ARBA00022801"/>
    </source>
</evidence>
<keyword evidence="2" id="KW-0378">Hydrolase</keyword>
<dbReference type="GO" id="GO:0005525">
    <property type="term" value="F:GTP binding"/>
    <property type="evidence" value="ECO:0007669"/>
    <property type="project" value="UniProtKB-KW"/>
</dbReference>
<evidence type="ECO:0000256" key="1">
    <source>
        <dbReference type="ARBA" id="ARBA00022741"/>
    </source>
</evidence>
<accession>A0A7C9ANB7</accession>
<dbReference type="SUPFAM" id="SSF52540">
    <property type="entry name" value="P-loop containing nucleoside triphosphate hydrolases"/>
    <property type="match status" value="1"/>
</dbReference>
<organism evidence="8">
    <name type="scientific">Opuntia streptacantha</name>
    <name type="common">Prickly pear cactus</name>
    <name type="synonym">Opuntia cardona</name>
    <dbReference type="NCBI Taxonomy" id="393608"/>
    <lineage>
        <taxon>Eukaryota</taxon>
        <taxon>Viridiplantae</taxon>
        <taxon>Streptophyta</taxon>
        <taxon>Embryophyta</taxon>
        <taxon>Tracheophyta</taxon>
        <taxon>Spermatophyta</taxon>
        <taxon>Magnoliopsida</taxon>
        <taxon>eudicotyledons</taxon>
        <taxon>Gunneridae</taxon>
        <taxon>Pentapetalae</taxon>
        <taxon>Caryophyllales</taxon>
        <taxon>Cactineae</taxon>
        <taxon>Cactaceae</taxon>
        <taxon>Opuntioideae</taxon>
        <taxon>Opuntia</taxon>
    </lineage>
</organism>
<comment type="similarity">
    <text evidence="4">Belongs to the TRAFAC class dynamin-like GTPase superfamily. GB1/RHD3 GTPase family.</text>
</comment>
<dbReference type="AlphaFoldDB" id="A0A7C9ANB7"/>